<proteinExistence type="predicted"/>
<organism evidence="1 2">
    <name type="scientific">Piscinibacter sakaiensis</name>
    <name type="common">Ideonella sakaiensis</name>
    <dbReference type="NCBI Taxonomy" id="1547922"/>
    <lineage>
        <taxon>Bacteria</taxon>
        <taxon>Pseudomonadati</taxon>
        <taxon>Pseudomonadota</taxon>
        <taxon>Betaproteobacteria</taxon>
        <taxon>Burkholderiales</taxon>
        <taxon>Sphaerotilaceae</taxon>
        <taxon>Piscinibacter</taxon>
    </lineage>
</organism>
<dbReference type="RefSeq" id="WP_054018635.1">
    <property type="nucleotide sequence ID" value="NZ_BBYR01000007.1"/>
</dbReference>
<reference evidence="1 2" key="2">
    <citation type="journal article" date="2016" name="Science">
        <title>A bacterium that degrades and assimilates poly(ethylene terephthalate).</title>
        <authorList>
            <person name="Yoshida S."/>
            <person name="Hiraga K."/>
            <person name="Takehana T."/>
            <person name="Taniguchi I."/>
            <person name="Yamaji H."/>
            <person name="Maeda Y."/>
            <person name="Toyohara K."/>
            <person name="Miyamoto K."/>
            <person name="Kimura Y."/>
            <person name="Oda K."/>
        </authorList>
    </citation>
    <scope>NUCLEOTIDE SEQUENCE [LARGE SCALE GENOMIC DNA]</scope>
    <source>
        <strain evidence="2">NBRC 110686 / TISTR 2288 / 201-F6</strain>
    </source>
</reference>
<accession>A0A0K8NW64</accession>
<evidence type="ECO:0000313" key="1">
    <source>
        <dbReference type="EMBL" id="GAP34534.1"/>
    </source>
</evidence>
<comment type="caution">
    <text evidence="1">The sequence shown here is derived from an EMBL/GenBank/DDBJ whole genome shotgun (WGS) entry which is preliminary data.</text>
</comment>
<name>A0A0K8NW64_PISS1</name>
<reference evidence="2" key="1">
    <citation type="submission" date="2015-07" db="EMBL/GenBank/DDBJ databases">
        <title>Discovery of a poly(ethylene terephthalate assimilation.</title>
        <authorList>
            <person name="Yoshida S."/>
            <person name="Hiraga K."/>
            <person name="Takehana T."/>
            <person name="Taniguchi I."/>
            <person name="Yamaji H."/>
            <person name="Maeda Y."/>
            <person name="Toyohara K."/>
            <person name="Miyamoto K."/>
            <person name="Kimura Y."/>
            <person name="Oda K."/>
        </authorList>
    </citation>
    <scope>NUCLEOTIDE SEQUENCE [LARGE SCALE GENOMIC DNA]</scope>
    <source>
        <strain evidence="2">NBRC 110686 / TISTR 2288 / 201-F6</strain>
    </source>
</reference>
<gene>
    <name evidence="1" type="ORF">ISF6_4709</name>
</gene>
<keyword evidence="2" id="KW-1185">Reference proteome</keyword>
<sequence>MSENDDFFAPPPFSAESALQSVRRELRALGLAEREGRFERRGLPLVRATAEDGALRLARVRRPSRTPEWTERRATNAAQVRDFLAELKRQLSSWNDTDD</sequence>
<dbReference type="Proteomes" id="UP000037660">
    <property type="component" value="Unassembled WGS sequence"/>
</dbReference>
<dbReference type="OrthoDB" id="9154556at2"/>
<dbReference type="STRING" id="1547922.ISF6_4709"/>
<protein>
    <submittedName>
        <fullName evidence="1">Uncharacterized protein</fullName>
    </submittedName>
</protein>
<evidence type="ECO:0000313" key="2">
    <source>
        <dbReference type="Proteomes" id="UP000037660"/>
    </source>
</evidence>
<dbReference type="EMBL" id="BBYR01000007">
    <property type="protein sequence ID" value="GAP34534.1"/>
    <property type="molecule type" value="Genomic_DNA"/>
</dbReference>
<dbReference type="AlphaFoldDB" id="A0A0K8NW64"/>